<keyword evidence="3" id="KW-1185">Reference proteome</keyword>
<protein>
    <submittedName>
        <fullName evidence="2">Transposase IS3/IS911 family protein</fullName>
    </submittedName>
</protein>
<dbReference type="EMBL" id="CP003587">
    <property type="protein sequence ID" value="AGY57288.1"/>
    <property type="molecule type" value="Genomic_DNA"/>
</dbReference>
<dbReference type="InterPro" id="IPR009057">
    <property type="entry name" value="Homeodomain-like_sf"/>
</dbReference>
<feature type="region of interest" description="Disordered" evidence="1">
    <location>
        <begin position="1"/>
        <end position="22"/>
    </location>
</feature>
<evidence type="ECO:0000313" key="3">
    <source>
        <dbReference type="Proteomes" id="UP000017396"/>
    </source>
</evidence>
<reference evidence="2 3" key="1">
    <citation type="journal article" date="2013" name="PLoS ONE">
        <title>Cultivation and Complete Genome Sequencing of Gloeobacter kilaueensis sp. nov., from a Lava Cave in Kilauea Caldera, Hawai'i.</title>
        <authorList>
            <person name="Saw J.H."/>
            <person name="Schatz M."/>
            <person name="Brown M.V."/>
            <person name="Kunkel D.D."/>
            <person name="Foster J.S."/>
            <person name="Shick H."/>
            <person name="Christensen S."/>
            <person name="Hou S."/>
            <person name="Wan X."/>
            <person name="Donachie S.P."/>
        </authorList>
    </citation>
    <scope>NUCLEOTIDE SEQUENCE [LARGE SCALE GENOMIC DNA]</scope>
    <source>
        <strain evidence="3">JS</strain>
    </source>
</reference>
<dbReference type="GO" id="GO:0006313">
    <property type="term" value="P:DNA transposition"/>
    <property type="evidence" value="ECO:0007669"/>
    <property type="project" value="InterPro"/>
</dbReference>
<dbReference type="HOGENOM" id="CLU_3099330_0_0_3"/>
<dbReference type="Gene3D" id="1.10.10.60">
    <property type="entry name" value="Homeodomain-like"/>
    <property type="match status" value="1"/>
</dbReference>
<evidence type="ECO:0000256" key="1">
    <source>
        <dbReference type="SAM" id="MobiDB-lite"/>
    </source>
</evidence>
<feature type="compositionally biased region" description="Polar residues" evidence="1">
    <location>
        <begin position="1"/>
        <end position="16"/>
    </location>
</feature>
<accession>U5QEH8</accession>
<dbReference type="Proteomes" id="UP000017396">
    <property type="component" value="Chromosome"/>
</dbReference>
<gene>
    <name evidence="2" type="ORF">GKIL_1042</name>
</gene>
<name>U5QEH8_GLOK1</name>
<proteinExistence type="predicted"/>
<sequence>MPPKSHQQYTSEQKQQAVRIARESGKSVTQLAKNLGICQTTLSRSLPPVPD</sequence>
<dbReference type="GO" id="GO:0004803">
    <property type="term" value="F:transposase activity"/>
    <property type="evidence" value="ECO:0007669"/>
    <property type="project" value="InterPro"/>
</dbReference>
<dbReference type="SUPFAM" id="SSF46689">
    <property type="entry name" value="Homeodomain-like"/>
    <property type="match status" value="1"/>
</dbReference>
<dbReference type="GO" id="GO:0003677">
    <property type="term" value="F:DNA binding"/>
    <property type="evidence" value="ECO:0007669"/>
    <property type="project" value="InterPro"/>
</dbReference>
<evidence type="ECO:0000313" key="2">
    <source>
        <dbReference type="EMBL" id="AGY57288.1"/>
    </source>
</evidence>
<dbReference type="AlphaFoldDB" id="U5QEH8"/>
<dbReference type="OrthoDB" id="574680at2"/>
<dbReference type="KEGG" id="glj:GKIL_1042"/>
<organism evidence="2 3">
    <name type="scientific">Gloeobacter kilaueensis (strain ATCC BAA-2537 / CCAP 1431/1 / ULC 316 / JS1)</name>
    <dbReference type="NCBI Taxonomy" id="1183438"/>
    <lineage>
        <taxon>Bacteria</taxon>
        <taxon>Bacillati</taxon>
        <taxon>Cyanobacteriota</taxon>
        <taxon>Cyanophyceae</taxon>
        <taxon>Gloeobacterales</taxon>
        <taxon>Gloeobacteraceae</taxon>
        <taxon>Gloeobacter</taxon>
    </lineage>
</organism>